<feature type="region of interest" description="Disordered" evidence="1">
    <location>
        <begin position="1"/>
        <end position="60"/>
    </location>
</feature>
<evidence type="ECO:0000256" key="1">
    <source>
        <dbReference type="SAM" id="MobiDB-lite"/>
    </source>
</evidence>
<feature type="compositionally biased region" description="Basic residues" evidence="1">
    <location>
        <begin position="487"/>
        <end position="497"/>
    </location>
</feature>
<dbReference type="EMBL" id="JBJKFK010000282">
    <property type="protein sequence ID" value="KAL3318142.1"/>
    <property type="molecule type" value="Genomic_DNA"/>
</dbReference>
<proteinExistence type="predicted"/>
<protein>
    <submittedName>
        <fullName evidence="3">Uncharacterized protein</fullName>
    </submittedName>
</protein>
<feature type="compositionally biased region" description="Basic and acidic residues" evidence="1">
    <location>
        <begin position="550"/>
        <end position="567"/>
    </location>
</feature>
<dbReference type="PANTHER" id="PTHR24116">
    <property type="entry name" value="KINASE D-INTERACTING SUBSTRATE OF 220 KDA"/>
    <property type="match status" value="1"/>
</dbReference>
<feature type="region of interest" description="Disordered" evidence="1">
    <location>
        <begin position="478"/>
        <end position="578"/>
    </location>
</feature>
<feature type="compositionally biased region" description="Polar residues" evidence="1">
    <location>
        <begin position="32"/>
        <end position="46"/>
    </location>
</feature>
<dbReference type="Proteomes" id="UP001626550">
    <property type="component" value="Unassembled WGS sequence"/>
</dbReference>
<keyword evidence="2" id="KW-0812">Transmembrane</keyword>
<accession>A0ABD2QG02</accession>
<evidence type="ECO:0000313" key="4">
    <source>
        <dbReference type="Proteomes" id="UP001626550"/>
    </source>
</evidence>
<reference evidence="3 4" key="1">
    <citation type="submission" date="2024-11" db="EMBL/GenBank/DDBJ databases">
        <title>Adaptive evolution of stress response genes in parasites aligns with host niche diversity.</title>
        <authorList>
            <person name="Hahn C."/>
            <person name="Resl P."/>
        </authorList>
    </citation>
    <scope>NUCLEOTIDE SEQUENCE [LARGE SCALE GENOMIC DNA]</scope>
    <source>
        <strain evidence="3">EGGRZ-B1_66</strain>
        <tissue evidence="3">Body</tissue>
    </source>
</reference>
<keyword evidence="2" id="KW-1133">Transmembrane helix</keyword>
<name>A0ABD2QG02_9PLAT</name>
<feature type="compositionally biased region" description="Polar residues" evidence="1">
    <location>
        <begin position="525"/>
        <end position="548"/>
    </location>
</feature>
<keyword evidence="4" id="KW-1185">Reference proteome</keyword>
<evidence type="ECO:0000313" key="3">
    <source>
        <dbReference type="EMBL" id="KAL3318142.1"/>
    </source>
</evidence>
<dbReference type="InterPro" id="IPR052771">
    <property type="entry name" value="Neurotrophin_sig_adaptor"/>
</dbReference>
<feature type="transmembrane region" description="Helical" evidence="2">
    <location>
        <begin position="243"/>
        <end position="266"/>
    </location>
</feature>
<gene>
    <name evidence="3" type="ORF">Ciccas_003191</name>
</gene>
<dbReference type="PANTHER" id="PTHR24116:SF0">
    <property type="entry name" value="KINASE D-INTERACTING SUBSTRATE OF 220 KDA"/>
    <property type="match status" value="1"/>
</dbReference>
<feature type="transmembrane region" description="Helical" evidence="2">
    <location>
        <begin position="216"/>
        <end position="237"/>
    </location>
</feature>
<sequence length="881" mass="98586">MTEEWTTTRSPSQFGSRAQKPSRRRSHKRTEANNIASTAGINSSWDPNKHTEFSNNPPKYPDNTFLDQLLGIEILDDSSDLLRNEILMHSQPGSVEATAILGPGMEQKHKTLLRLRALLSAQGIPLEYAEKSPSSLVNNFQARCLRSLADLLLCPQTVLPILIGLFNRSGSTARDVYFQRLSDELRILSMMKSIKLDEERQRSVTKGFYLNREKRLVLDHLLILVPVLICLLVSYVIGLIFGIQIAIPVMTTAILVYSLFLITLIFSARVKKWPLAVQISETLCRYSNSFRLFLQIAFCSVPEAPKDTRPVNGKESHVPEDVLLANLDMDADFDAINADTVDVFCVEGESVVSGDERPGGGQCVHGNSVANQMLQGWKRLKALHHENTDYLEEDPMSESLVLCGGSKVQSNGSATLPPDSSNYYANLNAGIVPTLSCSDMLHMCHKNGHTQQERAKLTNAATVAAAAAAAAAITATGKPWNKEDGKKKKKARSKKKGAKTENNEIQTDADLLTDPDGMIGDDNDSAMSSMEETVNLQALQTQSLNRSAAQRHEDTSDRDEKEREATFRRRRSKHSKKKARLTSCELQLRYFLMRVFGVLHKLDARIVPVILASRNSLGSKLTSTSWTPSVAVLLMATESSAGAWSQPVHGWDRTLQNNGTFSDIWQFIHQSCHLPIYLEEASPGPEESSLIDWMKLNEIPDLNEYLTKNPAVDCNKRSGRAKRRPHVLGFEDYNPRGGQGPGSILELFLGRHELQDLNVKKLRHLLTLTAFLGRMLKLSQLQRYRSDIKSWLLTTASKTGEGVWNDGFKLCPQTGTLSPSVIISWLCMIMHWPFHITWLILFMEEHWTAGQADSLLDRSSTLENYQNYPEEDIFSTTCEFD</sequence>
<dbReference type="AlphaFoldDB" id="A0ABD2QG02"/>
<evidence type="ECO:0000256" key="2">
    <source>
        <dbReference type="SAM" id="Phobius"/>
    </source>
</evidence>
<comment type="caution">
    <text evidence="3">The sequence shown here is derived from an EMBL/GenBank/DDBJ whole genome shotgun (WGS) entry which is preliminary data.</text>
</comment>
<organism evidence="3 4">
    <name type="scientific">Cichlidogyrus casuarinus</name>
    <dbReference type="NCBI Taxonomy" id="1844966"/>
    <lineage>
        <taxon>Eukaryota</taxon>
        <taxon>Metazoa</taxon>
        <taxon>Spiralia</taxon>
        <taxon>Lophotrochozoa</taxon>
        <taxon>Platyhelminthes</taxon>
        <taxon>Monogenea</taxon>
        <taxon>Monopisthocotylea</taxon>
        <taxon>Dactylogyridea</taxon>
        <taxon>Ancyrocephalidae</taxon>
        <taxon>Cichlidogyrus</taxon>
    </lineage>
</organism>
<feature type="compositionally biased region" description="Basic residues" evidence="1">
    <location>
        <begin position="568"/>
        <end position="578"/>
    </location>
</feature>
<keyword evidence="2" id="KW-0472">Membrane</keyword>
<feature type="compositionally biased region" description="Polar residues" evidence="1">
    <location>
        <begin position="1"/>
        <end position="16"/>
    </location>
</feature>